<dbReference type="PROSITE" id="PS50041">
    <property type="entry name" value="C_TYPE_LECTIN_2"/>
    <property type="match status" value="1"/>
</dbReference>
<name>A0A8J1XTQ3_OWEFU</name>
<proteinExistence type="predicted"/>
<dbReference type="Pfam" id="PF00024">
    <property type="entry name" value="PAN_1"/>
    <property type="match status" value="1"/>
</dbReference>
<keyword evidence="2" id="KW-1185">Reference proteome</keyword>
<comment type="caution">
    <text evidence="1">The sequence shown here is derived from an EMBL/GenBank/DDBJ whole genome shotgun (WGS) entry which is preliminary data.</text>
</comment>
<dbReference type="SMART" id="SM00034">
    <property type="entry name" value="CLECT"/>
    <property type="match status" value="1"/>
</dbReference>
<dbReference type="CDD" id="cd00037">
    <property type="entry name" value="CLECT"/>
    <property type="match status" value="1"/>
</dbReference>
<dbReference type="SUPFAM" id="SSF56436">
    <property type="entry name" value="C-type lectin-like"/>
    <property type="match status" value="1"/>
</dbReference>
<dbReference type="InterPro" id="IPR018378">
    <property type="entry name" value="C-type_lectin_CS"/>
</dbReference>
<dbReference type="Gene3D" id="3.10.100.10">
    <property type="entry name" value="Mannose-Binding Protein A, subunit A"/>
    <property type="match status" value="1"/>
</dbReference>
<protein>
    <submittedName>
        <fullName evidence="1">Uncharacterized protein</fullName>
    </submittedName>
</protein>
<gene>
    <name evidence="1" type="ORF">OFUS_LOCUS20484</name>
</gene>
<dbReference type="Proteomes" id="UP000749559">
    <property type="component" value="Unassembled WGS sequence"/>
</dbReference>
<sequence length="411" mass="45712">MKVVFMALLQCLSITRIRSGPSSTMFSSQTTTYETIIDGKMLPNAELITVFVENVLQCLRECNKRNTCVSVNFKVMDPSGGGKRCVLSNEIIGEDFTLQEDNDYQYVQMSKQHLANSKTTCSREVNKRKLFCDAKSCGSSKHTYNGHCYEFVESPMKNYDDASMYCQASNGYLVSVNDELESNFLNTIIDGTADMTYMGLKQNNPSVNIYETWNDGTPLGFTSWAAGQPGSAGEQCVTFYPPDQTWHDVSCGYTCQFICESQQGPSLDSLDGPYFLQPKSDNSSYIGVLNTNQLWLSNQTVTSEAFYFQTPGNTRQNNSVSLISDDKGGNVIHVAAQTVSLQNEEDHASNVNFSEESTFTFVEDEFWPGFITLYSSTGDYLRVSGGQLVAQVYENTDVFKSSASFQLIISP</sequence>
<dbReference type="PROSITE" id="PS00615">
    <property type="entry name" value="C_TYPE_LECTIN_1"/>
    <property type="match status" value="1"/>
</dbReference>
<accession>A0A8J1XTQ3</accession>
<dbReference type="InterPro" id="IPR001304">
    <property type="entry name" value="C-type_lectin-like"/>
</dbReference>
<dbReference type="InterPro" id="IPR050111">
    <property type="entry name" value="C-type_lectin/snaclec_domain"/>
</dbReference>
<dbReference type="Pfam" id="PF00059">
    <property type="entry name" value="Lectin_C"/>
    <property type="match status" value="1"/>
</dbReference>
<reference evidence="1" key="1">
    <citation type="submission" date="2022-03" db="EMBL/GenBank/DDBJ databases">
        <authorList>
            <person name="Martin C."/>
        </authorList>
    </citation>
    <scope>NUCLEOTIDE SEQUENCE</scope>
</reference>
<dbReference type="Gene3D" id="2.80.10.50">
    <property type="match status" value="1"/>
</dbReference>
<dbReference type="OrthoDB" id="9566065at2759"/>
<dbReference type="AlphaFoldDB" id="A0A8J1XTQ3"/>
<dbReference type="EMBL" id="CAIIXF020000010">
    <property type="protein sequence ID" value="CAH1796028.1"/>
    <property type="molecule type" value="Genomic_DNA"/>
</dbReference>
<organism evidence="1 2">
    <name type="scientific">Owenia fusiformis</name>
    <name type="common">Polychaete worm</name>
    <dbReference type="NCBI Taxonomy" id="6347"/>
    <lineage>
        <taxon>Eukaryota</taxon>
        <taxon>Metazoa</taxon>
        <taxon>Spiralia</taxon>
        <taxon>Lophotrochozoa</taxon>
        <taxon>Annelida</taxon>
        <taxon>Polychaeta</taxon>
        <taxon>Sedentaria</taxon>
        <taxon>Canalipalpata</taxon>
        <taxon>Sabellida</taxon>
        <taxon>Oweniida</taxon>
        <taxon>Oweniidae</taxon>
        <taxon>Owenia</taxon>
    </lineage>
</organism>
<dbReference type="InterPro" id="IPR016186">
    <property type="entry name" value="C-type_lectin-like/link_sf"/>
</dbReference>
<dbReference type="InterPro" id="IPR016187">
    <property type="entry name" value="CTDL_fold"/>
</dbReference>
<dbReference type="PANTHER" id="PTHR22803">
    <property type="entry name" value="MANNOSE, PHOSPHOLIPASE, LECTIN RECEPTOR RELATED"/>
    <property type="match status" value="1"/>
</dbReference>
<evidence type="ECO:0000313" key="1">
    <source>
        <dbReference type="EMBL" id="CAH1796028.1"/>
    </source>
</evidence>
<dbReference type="InterPro" id="IPR003609">
    <property type="entry name" value="Pan_app"/>
</dbReference>
<evidence type="ECO:0000313" key="2">
    <source>
        <dbReference type="Proteomes" id="UP000749559"/>
    </source>
</evidence>